<dbReference type="RefSeq" id="WP_272427574.1">
    <property type="nucleotide sequence ID" value="NZ_JAGTJJ010000061.1"/>
</dbReference>
<evidence type="ECO:0000313" key="1">
    <source>
        <dbReference type="EMBL" id="MDC3987945.1"/>
    </source>
</evidence>
<reference evidence="1 2" key="1">
    <citation type="submission" date="2021-04" db="EMBL/GenBank/DDBJ databases">
        <title>Genome analysis of Polyangium sp.</title>
        <authorList>
            <person name="Li Y."/>
            <person name="Wang J."/>
        </authorList>
    </citation>
    <scope>NUCLEOTIDE SEQUENCE [LARGE SCALE GENOMIC DNA]</scope>
    <source>
        <strain evidence="1 2">SDU14</strain>
    </source>
</reference>
<gene>
    <name evidence="1" type="ORF">KEG57_46195</name>
</gene>
<organism evidence="1 2">
    <name type="scientific">Polyangium jinanense</name>
    <dbReference type="NCBI Taxonomy" id="2829994"/>
    <lineage>
        <taxon>Bacteria</taxon>
        <taxon>Pseudomonadati</taxon>
        <taxon>Myxococcota</taxon>
        <taxon>Polyangia</taxon>
        <taxon>Polyangiales</taxon>
        <taxon>Polyangiaceae</taxon>
        <taxon>Polyangium</taxon>
    </lineage>
</organism>
<accession>A0A9X3XEJ7</accession>
<sequence length="48" mass="5570">MDDTTPEDLALRKAVRLDRYAEILAHVVHFGTDRTEEVVQRFGLSLER</sequence>
<proteinExistence type="predicted"/>
<name>A0A9X3XEJ7_9BACT</name>
<protein>
    <submittedName>
        <fullName evidence="1">Uncharacterized protein</fullName>
    </submittedName>
</protein>
<dbReference type="EMBL" id="JAGTJJ010000061">
    <property type="protein sequence ID" value="MDC3987945.1"/>
    <property type="molecule type" value="Genomic_DNA"/>
</dbReference>
<keyword evidence="2" id="KW-1185">Reference proteome</keyword>
<dbReference type="Proteomes" id="UP001151081">
    <property type="component" value="Unassembled WGS sequence"/>
</dbReference>
<evidence type="ECO:0000313" key="2">
    <source>
        <dbReference type="Proteomes" id="UP001151081"/>
    </source>
</evidence>
<comment type="caution">
    <text evidence="1">The sequence shown here is derived from an EMBL/GenBank/DDBJ whole genome shotgun (WGS) entry which is preliminary data.</text>
</comment>
<dbReference type="AlphaFoldDB" id="A0A9X3XEJ7"/>